<dbReference type="RefSeq" id="XP_011013687.1">
    <property type="nucleotide sequence ID" value="XM_011015385.1"/>
</dbReference>
<keyword evidence="1" id="KW-1133">Transmembrane helix</keyword>
<name>A0AAJ6TMS0_POPEU</name>
<dbReference type="PROSITE" id="PS51257">
    <property type="entry name" value="PROKAR_LIPOPROTEIN"/>
    <property type="match status" value="1"/>
</dbReference>
<evidence type="ECO:0000256" key="1">
    <source>
        <dbReference type="SAM" id="Phobius"/>
    </source>
</evidence>
<feature type="transmembrane region" description="Helical" evidence="1">
    <location>
        <begin position="49"/>
        <end position="70"/>
    </location>
</feature>
<keyword evidence="2" id="KW-1185">Reference proteome</keyword>
<organism evidence="2 3">
    <name type="scientific">Populus euphratica</name>
    <name type="common">Euphrates poplar</name>
    <dbReference type="NCBI Taxonomy" id="75702"/>
    <lineage>
        <taxon>Eukaryota</taxon>
        <taxon>Viridiplantae</taxon>
        <taxon>Streptophyta</taxon>
        <taxon>Embryophyta</taxon>
        <taxon>Tracheophyta</taxon>
        <taxon>Spermatophyta</taxon>
        <taxon>Magnoliopsida</taxon>
        <taxon>eudicotyledons</taxon>
        <taxon>Gunneridae</taxon>
        <taxon>Pentapetalae</taxon>
        <taxon>rosids</taxon>
        <taxon>fabids</taxon>
        <taxon>Malpighiales</taxon>
        <taxon>Salicaceae</taxon>
        <taxon>Saliceae</taxon>
        <taxon>Populus</taxon>
    </lineage>
</organism>
<dbReference type="GeneID" id="105117653"/>
<dbReference type="Proteomes" id="UP000694918">
    <property type="component" value="Unplaced"/>
</dbReference>
<keyword evidence="1" id="KW-0472">Membrane</keyword>
<gene>
    <name evidence="3" type="primary">LOC105117653</name>
</gene>
<reference evidence="3" key="1">
    <citation type="submission" date="2025-08" db="UniProtKB">
        <authorList>
            <consortium name="RefSeq"/>
        </authorList>
    </citation>
    <scope>IDENTIFICATION</scope>
</reference>
<proteinExistence type="predicted"/>
<evidence type="ECO:0000313" key="3">
    <source>
        <dbReference type="RefSeq" id="XP_011013687.1"/>
    </source>
</evidence>
<protein>
    <submittedName>
        <fullName evidence="3">Zinc finger CCCH domain-containing protein 48-like</fullName>
    </submittedName>
</protein>
<dbReference type="KEGG" id="peu:105117653"/>
<dbReference type="AlphaFoldDB" id="A0AAJ6TMS0"/>
<keyword evidence="1" id="KW-0812">Transmembrane</keyword>
<accession>A0AAJ6TMS0</accession>
<evidence type="ECO:0000313" key="2">
    <source>
        <dbReference type="Proteomes" id="UP000694918"/>
    </source>
</evidence>
<sequence length="75" mass="8422">MFSDKLALWMFWQFMGLINIGGVVGCVISEGPWVFVGLPNAVKAWNKQVYALFVGNYLFFAGAQFVCFGIRKQGH</sequence>